<organism evidence="3 4">
    <name type="scientific">Humibacillus xanthopallidus</name>
    <dbReference type="NCBI Taxonomy" id="412689"/>
    <lineage>
        <taxon>Bacteria</taxon>
        <taxon>Bacillati</taxon>
        <taxon>Actinomycetota</taxon>
        <taxon>Actinomycetes</taxon>
        <taxon>Micrococcales</taxon>
        <taxon>Intrasporangiaceae</taxon>
        <taxon>Humibacillus</taxon>
    </lineage>
</organism>
<dbReference type="InterPro" id="IPR058323">
    <property type="entry name" value="DUF8010"/>
</dbReference>
<comment type="caution">
    <text evidence="3">The sequence shown here is derived from an EMBL/GenBank/DDBJ whole genome shotgun (WGS) entry which is preliminary data.</text>
</comment>
<feature type="domain" description="DUF8010" evidence="1">
    <location>
        <begin position="7"/>
        <end position="114"/>
    </location>
</feature>
<evidence type="ECO:0000259" key="1">
    <source>
        <dbReference type="Pfam" id="PF26035"/>
    </source>
</evidence>
<accession>A0A543PWJ7</accession>
<sequence>MAPAVTEIDLGSPRALADLATFVGRAKQANPDGAVRLQLMGPLLVTTVAVLEGTGLLGEGTVLGLRVVRVATVDPEGTVDATVALAAVSDRLARADVTTSTLSVPPAEVRVAWAALAAPREGWEPVGALMCEDVDSIARQGISQVAEGTPDGAGGQAVAALRRRVWSSMSDTVPPIAAGLAFGAHVLGFTAPGEQAAVAAHGRWTRLSTSRGHVLVR</sequence>
<evidence type="ECO:0000313" key="3">
    <source>
        <dbReference type="EMBL" id="TQN48449.1"/>
    </source>
</evidence>
<evidence type="ECO:0000259" key="2">
    <source>
        <dbReference type="Pfam" id="PF26572"/>
    </source>
</evidence>
<dbReference type="Pfam" id="PF26035">
    <property type="entry name" value="DUF8010"/>
    <property type="match status" value="1"/>
</dbReference>
<dbReference type="InterPro" id="IPR058498">
    <property type="entry name" value="DUF8185"/>
</dbReference>
<name>A0A543PWJ7_9MICO</name>
<dbReference type="Proteomes" id="UP000320085">
    <property type="component" value="Unassembled WGS sequence"/>
</dbReference>
<dbReference type="Pfam" id="PF26572">
    <property type="entry name" value="DUF8185"/>
    <property type="match status" value="1"/>
</dbReference>
<reference evidence="3 4" key="1">
    <citation type="submission" date="2019-06" db="EMBL/GenBank/DDBJ databases">
        <title>Sequencing the genomes of 1000 actinobacteria strains.</title>
        <authorList>
            <person name="Klenk H.-P."/>
        </authorList>
    </citation>
    <scope>NUCLEOTIDE SEQUENCE [LARGE SCALE GENOMIC DNA]</scope>
    <source>
        <strain evidence="3 4">DSM 21776</strain>
    </source>
</reference>
<feature type="domain" description="DUF8185" evidence="2">
    <location>
        <begin position="119"/>
        <end position="217"/>
    </location>
</feature>
<protein>
    <submittedName>
        <fullName evidence="3">Uncharacterized protein</fullName>
    </submittedName>
</protein>
<dbReference type="EMBL" id="VFQF01000001">
    <property type="protein sequence ID" value="TQN48449.1"/>
    <property type="molecule type" value="Genomic_DNA"/>
</dbReference>
<proteinExistence type="predicted"/>
<gene>
    <name evidence="3" type="ORF">FHX52_1583</name>
</gene>
<evidence type="ECO:0000313" key="4">
    <source>
        <dbReference type="Proteomes" id="UP000320085"/>
    </source>
</evidence>
<dbReference type="AlphaFoldDB" id="A0A543PWJ7"/>